<comment type="caution">
    <text evidence="1">The sequence shown here is derived from an EMBL/GenBank/DDBJ whole genome shotgun (WGS) entry which is preliminary data.</text>
</comment>
<organism evidence="1 2">
    <name type="scientific">Streptomyces plumbiresistens</name>
    <dbReference type="NCBI Taxonomy" id="511811"/>
    <lineage>
        <taxon>Bacteria</taxon>
        <taxon>Bacillati</taxon>
        <taxon>Actinomycetota</taxon>
        <taxon>Actinomycetes</taxon>
        <taxon>Kitasatosporales</taxon>
        <taxon>Streptomycetaceae</taxon>
        <taxon>Streptomyces</taxon>
    </lineage>
</organism>
<name>A0ABP7RHC8_9ACTN</name>
<protein>
    <submittedName>
        <fullName evidence="1">Uncharacterized protein</fullName>
    </submittedName>
</protein>
<gene>
    <name evidence="1" type="ORF">GCM10022232_38280</name>
</gene>
<evidence type="ECO:0000313" key="1">
    <source>
        <dbReference type="EMBL" id="GAA3997512.1"/>
    </source>
</evidence>
<sequence>MNTALRVAAEHWALRPHEPTCPPLGTALGHALWAITRFLEADADMTPGRRPLIHLPATGSRRQW</sequence>
<dbReference type="Proteomes" id="UP001500456">
    <property type="component" value="Unassembled WGS sequence"/>
</dbReference>
<reference evidence="2" key="1">
    <citation type="journal article" date="2019" name="Int. J. Syst. Evol. Microbiol.">
        <title>The Global Catalogue of Microorganisms (GCM) 10K type strain sequencing project: providing services to taxonomists for standard genome sequencing and annotation.</title>
        <authorList>
            <consortium name="The Broad Institute Genomics Platform"/>
            <consortium name="The Broad Institute Genome Sequencing Center for Infectious Disease"/>
            <person name="Wu L."/>
            <person name="Ma J."/>
        </authorList>
    </citation>
    <scope>NUCLEOTIDE SEQUENCE [LARGE SCALE GENOMIC DNA]</scope>
    <source>
        <strain evidence="2">JCM 16924</strain>
    </source>
</reference>
<evidence type="ECO:0000313" key="2">
    <source>
        <dbReference type="Proteomes" id="UP001500456"/>
    </source>
</evidence>
<accession>A0ABP7RHC8</accession>
<keyword evidence="2" id="KW-1185">Reference proteome</keyword>
<proteinExistence type="predicted"/>
<dbReference type="EMBL" id="BAAAZX010000010">
    <property type="protein sequence ID" value="GAA3997512.1"/>
    <property type="molecule type" value="Genomic_DNA"/>
</dbReference>